<protein>
    <recommendedName>
        <fullName evidence="4">Carbohydrate binding domain-containing protein</fullName>
    </recommendedName>
</protein>
<evidence type="ECO:0000313" key="3">
    <source>
        <dbReference type="Proteomes" id="UP000183997"/>
    </source>
</evidence>
<sequence>MKKRLLSLLLVLAIEIACFPFVSFASEVNEPDPSVQASSYEALELSGGMLNTSSLLSDTSTNLLNNPSFKLNLTGWSLGSGGGIVETVSTDSFSGVKSLHIKQTTTSEKNVYVLQDIPASAAEVYSLSCMAKQITGSSVELYLDFLDSAKQRISVYTKKLPVSTTWQPVQIYNKMAPNSTAYVRIWIWANIPTAIGTEAFVDDIKLSTGVLANSSFEQDLASWSYGNDGGIVETVTTDSFSGVKSLHIKRTTTSGSAYVFQDILATAAEVYSLSCMAKQITGSSVEVYLDFLNSAKQRISVYSARFPISSTWQSVKIENKIAPTNTAYVRIWVWTVNPPTIGTETFVDDIKLSTGLLANSSFEQDLASWSYGNDGGIVETVTTDSFSGVKSLHIKRTTTSGSAYVFQDIPATAAEVYSLSCMAKQITGSSVEVYLDFLNSAKQRISVYSARFPISSTWQSVRIENKIAPTNTAYVRIWVWTVNPPIVGTETFVDLLQLTNIQVSNKSLYDNMNRLNTIYLPTKTINYQYDSNGNLIKRTIN</sequence>
<organism evidence="2 3">
    <name type="scientific">Desulforamulus aeronauticus DSM 10349</name>
    <dbReference type="NCBI Taxonomy" id="1121421"/>
    <lineage>
        <taxon>Bacteria</taxon>
        <taxon>Bacillati</taxon>
        <taxon>Bacillota</taxon>
        <taxon>Clostridia</taxon>
        <taxon>Eubacteriales</taxon>
        <taxon>Peptococcaceae</taxon>
        <taxon>Desulforamulus</taxon>
    </lineage>
</organism>
<evidence type="ECO:0000313" key="2">
    <source>
        <dbReference type="EMBL" id="SHK37484.1"/>
    </source>
</evidence>
<dbReference type="RefSeq" id="WP_072912888.1">
    <property type="nucleotide sequence ID" value="NZ_FRAR01000012.1"/>
</dbReference>
<dbReference type="EMBL" id="FRAR01000012">
    <property type="protein sequence ID" value="SHK37484.1"/>
    <property type="molecule type" value="Genomic_DNA"/>
</dbReference>
<accession>A0A1M6RYB7</accession>
<proteinExistence type="predicted"/>
<keyword evidence="3" id="KW-1185">Reference proteome</keyword>
<feature type="signal peptide" evidence="1">
    <location>
        <begin position="1"/>
        <end position="25"/>
    </location>
</feature>
<dbReference type="Gene3D" id="2.60.120.260">
    <property type="entry name" value="Galactose-binding domain-like"/>
    <property type="match status" value="3"/>
</dbReference>
<name>A0A1M6RYB7_9FIRM</name>
<dbReference type="InterPro" id="IPR008979">
    <property type="entry name" value="Galactose-bd-like_sf"/>
</dbReference>
<dbReference type="Proteomes" id="UP000183997">
    <property type="component" value="Unassembled WGS sequence"/>
</dbReference>
<reference evidence="3" key="1">
    <citation type="submission" date="2016-11" db="EMBL/GenBank/DDBJ databases">
        <authorList>
            <person name="Varghese N."/>
            <person name="Submissions S."/>
        </authorList>
    </citation>
    <scope>NUCLEOTIDE SEQUENCE [LARGE SCALE GENOMIC DNA]</scope>
    <source>
        <strain evidence="3">DSM 10349</strain>
    </source>
</reference>
<dbReference type="AlphaFoldDB" id="A0A1M6RYB7"/>
<evidence type="ECO:0000256" key="1">
    <source>
        <dbReference type="SAM" id="SignalP"/>
    </source>
</evidence>
<feature type="chain" id="PRO_5012093422" description="Carbohydrate binding domain-containing protein" evidence="1">
    <location>
        <begin position="26"/>
        <end position="541"/>
    </location>
</feature>
<keyword evidence="1" id="KW-0732">Signal</keyword>
<dbReference type="SUPFAM" id="SSF49785">
    <property type="entry name" value="Galactose-binding domain-like"/>
    <property type="match status" value="3"/>
</dbReference>
<evidence type="ECO:0008006" key="4">
    <source>
        <dbReference type="Google" id="ProtNLM"/>
    </source>
</evidence>
<gene>
    <name evidence="2" type="ORF">SAMN02745123_01625</name>
</gene>
<dbReference type="OrthoDB" id="2492168at2"/>